<dbReference type="AlphaFoldDB" id="A0AAV9GL97"/>
<dbReference type="InterPro" id="IPR031352">
    <property type="entry name" value="SesA"/>
</dbReference>
<proteinExistence type="predicted"/>
<name>A0AAV9GL97_9PEZI</name>
<reference evidence="2" key="2">
    <citation type="submission" date="2023-05" db="EMBL/GenBank/DDBJ databases">
        <authorList>
            <consortium name="Lawrence Berkeley National Laboratory"/>
            <person name="Steindorff A."/>
            <person name="Hensen N."/>
            <person name="Bonometti L."/>
            <person name="Westerberg I."/>
            <person name="Brannstrom I.O."/>
            <person name="Guillou S."/>
            <person name="Cros-Aarteil S."/>
            <person name="Calhoun S."/>
            <person name="Haridas S."/>
            <person name="Kuo A."/>
            <person name="Mondo S."/>
            <person name="Pangilinan J."/>
            <person name="Riley R."/>
            <person name="Labutti K."/>
            <person name="Andreopoulos B."/>
            <person name="Lipzen A."/>
            <person name="Chen C."/>
            <person name="Yanf M."/>
            <person name="Daum C."/>
            <person name="Ng V."/>
            <person name="Clum A."/>
            <person name="Ohm R."/>
            <person name="Martin F."/>
            <person name="Silar P."/>
            <person name="Natvig D."/>
            <person name="Lalanne C."/>
            <person name="Gautier V."/>
            <person name="Ament-Velasquez S.L."/>
            <person name="Kruys A."/>
            <person name="Hutchinson M.I."/>
            <person name="Powell A.J."/>
            <person name="Barry K."/>
            <person name="Miller A.N."/>
            <person name="Grigoriev I.V."/>
            <person name="Debuchy R."/>
            <person name="Gladieux P."/>
            <person name="Thoren M.H."/>
            <person name="Johannesson H."/>
        </authorList>
    </citation>
    <scope>NUCLEOTIDE SEQUENCE</scope>
    <source>
        <strain evidence="2">PSN243</strain>
    </source>
</reference>
<gene>
    <name evidence="2" type="ORF">QBC34DRAFT_101008</name>
</gene>
<reference evidence="2" key="1">
    <citation type="journal article" date="2023" name="Mol. Phylogenet. Evol.">
        <title>Genome-scale phylogeny and comparative genomics of the fungal order Sordariales.</title>
        <authorList>
            <person name="Hensen N."/>
            <person name="Bonometti L."/>
            <person name="Westerberg I."/>
            <person name="Brannstrom I.O."/>
            <person name="Guillou S."/>
            <person name="Cros-Aarteil S."/>
            <person name="Calhoun S."/>
            <person name="Haridas S."/>
            <person name="Kuo A."/>
            <person name="Mondo S."/>
            <person name="Pangilinan J."/>
            <person name="Riley R."/>
            <person name="LaButti K."/>
            <person name="Andreopoulos B."/>
            <person name="Lipzen A."/>
            <person name="Chen C."/>
            <person name="Yan M."/>
            <person name="Daum C."/>
            <person name="Ng V."/>
            <person name="Clum A."/>
            <person name="Steindorff A."/>
            <person name="Ohm R.A."/>
            <person name="Martin F."/>
            <person name="Silar P."/>
            <person name="Natvig D.O."/>
            <person name="Lalanne C."/>
            <person name="Gautier V."/>
            <person name="Ament-Velasquez S.L."/>
            <person name="Kruys A."/>
            <person name="Hutchinson M.I."/>
            <person name="Powell A.J."/>
            <person name="Barry K."/>
            <person name="Miller A.N."/>
            <person name="Grigoriev I.V."/>
            <person name="Debuchy R."/>
            <person name="Gladieux P."/>
            <person name="Hiltunen Thoren M."/>
            <person name="Johannesson H."/>
        </authorList>
    </citation>
    <scope>NUCLEOTIDE SEQUENCE</scope>
    <source>
        <strain evidence="2">PSN243</strain>
    </source>
</reference>
<dbReference type="Proteomes" id="UP001321760">
    <property type="component" value="Unassembled WGS sequence"/>
</dbReference>
<organism evidence="2 3">
    <name type="scientific">Podospora aff. communis PSN243</name>
    <dbReference type="NCBI Taxonomy" id="3040156"/>
    <lineage>
        <taxon>Eukaryota</taxon>
        <taxon>Fungi</taxon>
        <taxon>Dikarya</taxon>
        <taxon>Ascomycota</taxon>
        <taxon>Pezizomycotina</taxon>
        <taxon>Sordariomycetes</taxon>
        <taxon>Sordariomycetidae</taxon>
        <taxon>Sordariales</taxon>
        <taxon>Podosporaceae</taxon>
        <taxon>Podospora</taxon>
    </lineage>
</organism>
<feature type="domain" description="NACHT-NTPase and P-loop NTPases N-terminal" evidence="1">
    <location>
        <begin position="12"/>
        <end position="118"/>
    </location>
</feature>
<evidence type="ECO:0000259" key="1">
    <source>
        <dbReference type="Pfam" id="PF17107"/>
    </source>
</evidence>
<dbReference type="EMBL" id="MU865940">
    <property type="protein sequence ID" value="KAK4448937.1"/>
    <property type="molecule type" value="Genomic_DNA"/>
</dbReference>
<evidence type="ECO:0000313" key="2">
    <source>
        <dbReference type="EMBL" id="KAK4448937.1"/>
    </source>
</evidence>
<dbReference type="Pfam" id="PF17107">
    <property type="entry name" value="SesA"/>
    <property type="match status" value="1"/>
</dbReference>
<sequence>MAEALAAIGLASSLVQLITFSSKLLTRLTESPSSIPKSLHRLQSDLLVLLDALHATQSVVDAGYTSHALYPAVHNCRVQIETLNLIIVKLLPRPGDSWAARSKRVIASLRQDAQVAEIRARMGSRCRC</sequence>
<accession>A0AAV9GL97</accession>
<keyword evidence="3" id="KW-1185">Reference proteome</keyword>
<protein>
    <recommendedName>
        <fullName evidence="1">NACHT-NTPase and P-loop NTPases N-terminal domain-containing protein</fullName>
    </recommendedName>
</protein>
<evidence type="ECO:0000313" key="3">
    <source>
        <dbReference type="Proteomes" id="UP001321760"/>
    </source>
</evidence>
<comment type="caution">
    <text evidence="2">The sequence shown here is derived from an EMBL/GenBank/DDBJ whole genome shotgun (WGS) entry which is preliminary data.</text>
</comment>